<gene>
    <name evidence="2" type="ORF">DRF58_03835</name>
</gene>
<keyword evidence="1" id="KW-0812">Transmembrane</keyword>
<keyword evidence="1" id="KW-0472">Membrane</keyword>
<evidence type="ECO:0000256" key="1">
    <source>
        <dbReference type="SAM" id="Phobius"/>
    </source>
</evidence>
<dbReference type="OrthoDB" id="965894at2"/>
<dbReference type="RefSeq" id="WP_116033050.1">
    <property type="nucleotide sequence ID" value="NZ_JBHLVV010000085.1"/>
</dbReference>
<feature type="transmembrane region" description="Helical" evidence="1">
    <location>
        <begin position="32"/>
        <end position="50"/>
    </location>
</feature>
<name>A0A3D9D262_9FLAO</name>
<keyword evidence="3" id="KW-1185">Reference proteome</keyword>
<evidence type="ECO:0000313" key="2">
    <source>
        <dbReference type="EMBL" id="REC72090.1"/>
    </source>
</evidence>
<protein>
    <submittedName>
        <fullName evidence="2">C4-dicarboxylate ABC transporter</fullName>
    </submittedName>
</protein>
<dbReference type="AlphaFoldDB" id="A0A3D9D262"/>
<dbReference type="Proteomes" id="UP000256326">
    <property type="component" value="Unassembled WGS sequence"/>
</dbReference>
<reference evidence="2 3" key="1">
    <citation type="journal article" date="2006" name="Int. J. Syst. Evol. Microbiol.">
        <title>Chryseobacterium hispanicum sp. nov., isolated from the drinking water distribution system of Sevilla, Spain.</title>
        <authorList>
            <person name="Gallego V."/>
            <person name="Garcia M.T."/>
            <person name="Ventosa A."/>
        </authorList>
    </citation>
    <scope>NUCLEOTIDE SEQUENCE [LARGE SCALE GENOMIC DNA]</scope>
    <source>
        <strain evidence="2 3">KCTC 22104</strain>
    </source>
</reference>
<feature type="transmembrane region" description="Helical" evidence="1">
    <location>
        <begin position="7"/>
        <end position="26"/>
    </location>
</feature>
<accession>A0A3D9D262</accession>
<organism evidence="2 3">
    <name type="scientific">Epilithonimonas hispanica</name>
    <dbReference type="NCBI Taxonomy" id="358687"/>
    <lineage>
        <taxon>Bacteria</taxon>
        <taxon>Pseudomonadati</taxon>
        <taxon>Bacteroidota</taxon>
        <taxon>Flavobacteriia</taxon>
        <taxon>Flavobacteriales</taxon>
        <taxon>Weeksellaceae</taxon>
        <taxon>Chryseobacterium group</taxon>
        <taxon>Epilithonimonas</taxon>
    </lineage>
</organism>
<proteinExistence type="predicted"/>
<keyword evidence="1" id="KW-1133">Transmembrane helix</keyword>
<sequence length="60" mass="6962">MYKWLSLIVGFLYIAFGIFIIAYRYLEIVISNIAYPLGALLIVYGIFRFVRAILALKKDN</sequence>
<dbReference type="EMBL" id="QNUG01000006">
    <property type="protein sequence ID" value="REC72090.1"/>
    <property type="molecule type" value="Genomic_DNA"/>
</dbReference>
<evidence type="ECO:0000313" key="3">
    <source>
        <dbReference type="Proteomes" id="UP000256326"/>
    </source>
</evidence>
<comment type="caution">
    <text evidence="2">The sequence shown here is derived from an EMBL/GenBank/DDBJ whole genome shotgun (WGS) entry which is preliminary data.</text>
</comment>